<accession>A0ABW6NCM6</accession>
<dbReference type="RefSeq" id="WP_387249578.1">
    <property type="nucleotide sequence ID" value="NZ_JBIALX010000002.1"/>
</dbReference>
<dbReference type="Proteomes" id="UP001601521">
    <property type="component" value="Unassembled WGS sequence"/>
</dbReference>
<comment type="caution">
    <text evidence="1">The sequence shown here is derived from an EMBL/GenBank/DDBJ whole genome shotgun (WGS) entry which is preliminary data.</text>
</comment>
<protein>
    <submittedName>
        <fullName evidence="1">Uncharacterized protein</fullName>
    </submittedName>
</protein>
<gene>
    <name evidence="1" type="ORF">ACFYTH_05755</name>
</gene>
<reference evidence="1 2" key="1">
    <citation type="submission" date="2024-10" db="EMBL/GenBank/DDBJ databases">
        <title>The Natural Products Discovery Center: Release of the First 8490 Sequenced Strains for Exploring Actinobacteria Biosynthetic Diversity.</title>
        <authorList>
            <person name="Kalkreuter E."/>
            <person name="Kautsar S.A."/>
            <person name="Yang D."/>
            <person name="Bader C.D."/>
            <person name="Teijaro C.N."/>
            <person name="Fluegel L."/>
            <person name="Davis C.M."/>
            <person name="Simpson J.R."/>
            <person name="Lauterbach L."/>
            <person name="Steele A.D."/>
            <person name="Gui C."/>
            <person name="Meng S."/>
            <person name="Li G."/>
            <person name="Viehrig K."/>
            <person name="Ye F."/>
            <person name="Su P."/>
            <person name="Kiefer A.F."/>
            <person name="Nichols A."/>
            <person name="Cepeda A.J."/>
            <person name="Yan W."/>
            <person name="Fan B."/>
            <person name="Jiang Y."/>
            <person name="Adhikari A."/>
            <person name="Zheng C.-J."/>
            <person name="Schuster L."/>
            <person name="Cowan T.M."/>
            <person name="Smanski M.J."/>
            <person name="Chevrette M.G."/>
            <person name="De Carvalho L.P.S."/>
            <person name="Shen B."/>
        </authorList>
    </citation>
    <scope>NUCLEOTIDE SEQUENCE [LARGE SCALE GENOMIC DNA]</scope>
    <source>
        <strain evidence="1 2">NPDC004550</strain>
    </source>
</reference>
<name>A0ABW6NCM6_9NOCA</name>
<evidence type="ECO:0000313" key="2">
    <source>
        <dbReference type="Proteomes" id="UP001601521"/>
    </source>
</evidence>
<organism evidence="1 2">
    <name type="scientific">Nocardia africana</name>
    <dbReference type="NCBI Taxonomy" id="134964"/>
    <lineage>
        <taxon>Bacteria</taxon>
        <taxon>Bacillati</taxon>
        <taxon>Actinomycetota</taxon>
        <taxon>Actinomycetes</taxon>
        <taxon>Mycobacteriales</taxon>
        <taxon>Nocardiaceae</taxon>
        <taxon>Nocardia</taxon>
    </lineage>
</organism>
<sequence length="59" mass="6345">MHTSRVSTGSATVIGVDVLSAIEAEDLLSGIVATAVDRVWMGRRRNCAPSCGTWRLEIE</sequence>
<dbReference type="EMBL" id="JBIALX010000002">
    <property type="protein sequence ID" value="MFF0452859.1"/>
    <property type="molecule type" value="Genomic_DNA"/>
</dbReference>
<proteinExistence type="predicted"/>
<evidence type="ECO:0000313" key="1">
    <source>
        <dbReference type="EMBL" id="MFF0452859.1"/>
    </source>
</evidence>
<keyword evidence="2" id="KW-1185">Reference proteome</keyword>